<evidence type="ECO:0000259" key="9">
    <source>
        <dbReference type="PROSITE" id="PS50893"/>
    </source>
</evidence>
<dbReference type="PANTHER" id="PTHR43553:SF24">
    <property type="entry name" value="ENERGY-COUPLING FACTOR TRANSPORTER ATP-BINDING PROTEIN ECFA1"/>
    <property type="match status" value="1"/>
</dbReference>
<evidence type="ECO:0000313" key="10">
    <source>
        <dbReference type="EMBL" id="RAP78326.1"/>
    </source>
</evidence>
<dbReference type="InterPro" id="IPR015856">
    <property type="entry name" value="ABC_transpr_CbiO/EcfA_su"/>
</dbReference>
<keyword evidence="6" id="KW-0067">ATP-binding</keyword>
<dbReference type="InterPro" id="IPR050095">
    <property type="entry name" value="ECF_ABC_transporter_ATP-bd"/>
</dbReference>
<name>A0A328UEF1_9BACL</name>
<dbReference type="InterPro" id="IPR017871">
    <property type="entry name" value="ABC_transporter-like_CS"/>
</dbReference>
<feature type="domain" description="ABC transporter" evidence="9">
    <location>
        <begin position="23"/>
        <end position="249"/>
    </location>
</feature>
<comment type="subcellular location">
    <subcellularLocation>
        <location evidence="1">Cell membrane</location>
        <topology evidence="1">Peripheral membrane protein</topology>
    </subcellularLocation>
</comment>
<evidence type="ECO:0000256" key="4">
    <source>
        <dbReference type="ARBA" id="ARBA00022475"/>
    </source>
</evidence>
<comment type="caution">
    <text evidence="10">The sequence shown here is derived from an EMBL/GenBank/DDBJ whole genome shotgun (WGS) entry which is preliminary data.</text>
</comment>
<dbReference type="Gene3D" id="3.40.50.300">
    <property type="entry name" value="P-loop containing nucleotide triphosphate hydrolases"/>
    <property type="match status" value="1"/>
</dbReference>
<keyword evidence="5" id="KW-0547">Nucleotide-binding</keyword>
<dbReference type="GO" id="GO:0042626">
    <property type="term" value="F:ATPase-coupled transmembrane transporter activity"/>
    <property type="evidence" value="ECO:0007669"/>
    <property type="project" value="TreeGrafter"/>
</dbReference>
<dbReference type="InterPro" id="IPR027417">
    <property type="entry name" value="P-loop_NTPase"/>
</dbReference>
<evidence type="ECO:0000256" key="1">
    <source>
        <dbReference type="ARBA" id="ARBA00004202"/>
    </source>
</evidence>
<dbReference type="GO" id="GO:0005524">
    <property type="term" value="F:ATP binding"/>
    <property type="evidence" value="ECO:0007669"/>
    <property type="project" value="UniProtKB-KW"/>
</dbReference>
<dbReference type="Proteomes" id="UP000249260">
    <property type="component" value="Unassembled WGS sequence"/>
</dbReference>
<keyword evidence="8" id="KW-0472">Membrane</keyword>
<evidence type="ECO:0000256" key="3">
    <source>
        <dbReference type="ARBA" id="ARBA00022448"/>
    </source>
</evidence>
<sequence>MWESIWEEGTNMTYINSSESLVLQDVSIDRILENGQIVPRLQQLDFALAPGEWVNLAGVNGSGKSSLARLLAGLTIEGVRGTWSRGFAGNRPSPYIMQHPDAQLFAETPREEVRFALEWRRLEPDMIMQLTEEILAFTGLTAIGDTPWEHLSGGQRQLAAVAAASAGESPLIVFDEATSMLDEQSMQLVYRLARKLNERGTAVVWVTQRLQEIEASSRVAALTEGQIVFDGTGHAFLYGADDETGLTPCQACGLRLPYLSALALELGRLGKLQPPYPETPEEWEAVLQGIVAVPV</sequence>
<evidence type="ECO:0000256" key="8">
    <source>
        <dbReference type="ARBA" id="ARBA00023136"/>
    </source>
</evidence>
<evidence type="ECO:0000256" key="6">
    <source>
        <dbReference type="ARBA" id="ARBA00022840"/>
    </source>
</evidence>
<dbReference type="PROSITE" id="PS00211">
    <property type="entry name" value="ABC_TRANSPORTER_1"/>
    <property type="match status" value="1"/>
</dbReference>
<dbReference type="EMBL" id="QLUW01000001">
    <property type="protein sequence ID" value="RAP78326.1"/>
    <property type="molecule type" value="Genomic_DNA"/>
</dbReference>
<dbReference type="GO" id="GO:0016887">
    <property type="term" value="F:ATP hydrolysis activity"/>
    <property type="evidence" value="ECO:0007669"/>
    <property type="project" value="InterPro"/>
</dbReference>
<dbReference type="CDD" id="cd03225">
    <property type="entry name" value="ABC_cobalt_CbiO_domain1"/>
    <property type="match status" value="1"/>
</dbReference>
<dbReference type="AlphaFoldDB" id="A0A328UEF1"/>
<evidence type="ECO:0000313" key="11">
    <source>
        <dbReference type="Proteomes" id="UP000249260"/>
    </source>
</evidence>
<comment type="similarity">
    <text evidence="2">Belongs to the ABC transporter superfamily.</text>
</comment>
<organism evidence="10 11">
    <name type="scientific">Paenibacillus montanisoli</name>
    <dbReference type="NCBI Taxonomy" id="2081970"/>
    <lineage>
        <taxon>Bacteria</taxon>
        <taxon>Bacillati</taxon>
        <taxon>Bacillota</taxon>
        <taxon>Bacilli</taxon>
        <taxon>Bacillales</taxon>
        <taxon>Paenibacillaceae</taxon>
        <taxon>Paenibacillus</taxon>
    </lineage>
</organism>
<dbReference type="GO" id="GO:0043190">
    <property type="term" value="C:ATP-binding cassette (ABC) transporter complex"/>
    <property type="evidence" value="ECO:0007669"/>
    <property type="project" value="TreeGrafter"/>
</dbReference>
<dbReference type="Pfam" id="PF00005">
    <property type="entry name" value="ABC_tran"/>
    <property type="match status" value="1"/>
</dbReference>
<dbReference type="OrthoDB" id="9784332at2"/>
<evidence type="ECO:0000256" key="7">
    <source>
        <dbReference type="ARBA" id="ARBA00022967"/>
    </source>
</evidence>
<proteinExistence type="inferred from homology"/>
<dbReference type="InterPro" id="IPR003439">
    <property type="entry name" value="ABC_transporter-like_ATP-bd"/>
</dbReference>
<dbReference type="PROSITE" id="PS50893">
    <property type="entry name" value="ABC_TRANSPORTER_2"/>
    <property type="match status" value="1"/>
</dbReference>
<dbReference type="InterPro" id="IPR003593">
    <property type="entry name" value="AAA+_ATPase"/>
</dbReference>
<dbReference type="SUPFAM" id="SSF52540">
    <property type="entry name" value="P-loop containing nucleoside triphosphate hydrolases"/>
    <property type="match status" value="1"/>
</dbReference>
<evidence type="ECO:0000256" key="2">
    <source>
        <dbReference type="ARBA" id="ARBA00005417"/>
    </source>
</evidence>
<keyword evidence="3" id="KW-0813">Transport</keyword>
<evidence type="ECO:0000256" key="5">
    <source>
        <dbReference type="ARBA" id="ARBA00022741"/>
    </source>
</evidence>
<dbReference type="PANTHER" id="PTHR43553">
    <property type="entry name" value="HEAVY METAL TRANSPORTER"/>
    <property type="match status" value="1"/>
</dbReference>
<keyword evidence="7" id="KW-1278">Translocase</keyword>
<reference evidence="10 11" key="1">
    <citation type="submission" date="2018-06" db="EMBL/GenBank/DDBJ databases">
        <title>Paenibacillus montanisoli sp. nov., isolated from mountain area soil.</title>
        <authorList>
            <person name="Wu M."/>
        </authorList>
    </citation>
    <scope>NUCLEOTIDE SEQUENCE [LARGE SCALE GENOMIC DNA]</scope>
    <source>
        <strain evidence="10 11">RA17</strain>
    </source>
</reference>
<accession>A0A328UEF1</accession>
<keyword evidence="11" id="KW-1185">Reference proteome</keyword>
<gene>
    <name evidence="10" type="ORF">DL346_07835</name>
</gene>
<dbReference type="SMART" id="SM00382">
    <property type="entry name" value="AAA"/>
    <property type="match status" value="1"/>
</dbReference>
<keyword evidence="4" id="KW-1003">Cell membrane</keyword>
<protein>
    <submittedName>
        <fullName evidence="10">ABC transporter</fullName>
    </submittedName>
</protein>